<protein>
    <submittedName>
        <fullName evidence="1">Uncharacterized protein</fullName>
    </submittedName>
</protein>
<proteinExistence type="predicted"/>
<name>A0A4Y7LJT1_PAPSO</name>
<organism evidence="1 2">
    <name type="scientific">Papaver somniferum</name>
    <name type="common">Opium poppy</name>
    <dbReference type="NCBI Taxonomy" id="3469"/>
    <lineage>
        <taxon>Eukaryota</taxon>
        <taxon>Viridiplantae</taxon>
        <taxon>Streptophyta</taxon>
        <taxon>Embryophyta</taxon>
        <taxon>Tracheophyta</taxon>
        <taxon>Spermatophyta</taxon>
        <taxon>Magnoliopsida</taxon>
        <taxon>Ranunculales</taxon>
        <taxon>Papaveraceae</taxon>
        <taxon>Papaveroideae</taxon>
        <taxon>Papaver</taxon>
    </lineage>
</organism>
<gene>
    <name evidence="1" type="ORF">C5167_047740</name>
</gene>
<evidence type="ECO:0000313" key="2">
    <source>
        <dbReference type="Proteomes" id="UP000316621"/>
    </source>
</evidence>
<sequence length="60" mass="6636">MKSITCLRIFITKQPNTGKLPNLIEMAGLSWSVLCFCLEIPDFSSGATRNLMIRANATFA</sequence>
<evidence type="ECO:0000313" key="1">
    <source>
        <dbReference type="EMBL" id="RZC84952.1"/>
    </source>
</evidence>
<dbReference type="EMBL" id="CM010725">
    <property type="protein sequence ID" value="RZC84952.1"/>
    <property type="molecule type" value="Genomic_DNA"/>
</dbReference>
<dbReference type="Gramene" id="RZC84952">
    <property type="protein sequence ID" value="RZC84952"/>
    <property type="gene ID" value="C5167_047740"/>
</dbReference>
<dbReference type="AlphaFoldDB" id="A0A4Y7LJT1"/>
<accession>A0A4Y7LJT1</accession>
<reference evidence="1 2" key="1">
    <citation type="journal article" date="2018" name="Science">
        <title>The opium poppy genome and morphinan production.</title>
        <authorList>
            <person name="Guo L."/>
            <person name="Winzer T."/>
            <person name="Yang X."/>
            <person name="Li Y."/>
            <person name="Ning Z."/>
            <person name="He Z."/>
            <person name="Teodor R."/>
            <person name="Lu Y."/>
            <person name="Bowser T.A."/>
            <person name="Graham I.A."/>
            <person name="Ye K."/>
        </authorList>
    </citation>
    <scope>NUCLEOTIDE SEQUENCE [LARGE SCALE GENOMIC DNA]</scope>
    <source>
        <strain evidence="2">cv. HN1</strain>
        <tissue evidence="1">Leaves</tissue>
    </source>
</reference>
<dbReference type="Proteomes" id="UP000316621">
    <property type="component" value="Chromosome 11"/>
</dbReference>
<keyword evidence="2" id="KW-1185">Reference proteome</keyword>